<dbReference type="InterPro" id="IPR011990">
    <property type="entry name" value="TPR-like_helical_dom_sf"/>
</dbReference>
<evidence type="ECO:0008006" key="3">
    <source>
        <dbReference type="Google" id="ProtNLM"/>
    </source>
</evidence>
<organism evidence="1 2">
    <name type="scientific">Paenibacillus larvae subsp. pulvifaciens</name>
    <dbReference type="NCBI Taxonomy" id="1477"/>
    <lineage>
        <taxon>Bacteria</taxon>
        <taxon>Bacillati</taxon>
        <taxon>Bacillota</taxon>
        <taxon>Bacilli</taxon>
        <taxon>Bacillales</taxon>
        <taxon>Paenibacillaceae</taxon>
        <taxon>Paenibacillus</taxon>
    </lineage>
</organism>
<sequence length="236" mass="28128">MTPTQIEPLYKIEITCLNCNETFTTMRVRSKFKRTIKKDTDFCGYYQGVNPDHYIVRVCPNCGFAGTEHFSEKFTPEEKEDFKRKVTDRWQPKDFGRKRTGEDALECLKLALLCAQIKQESDKVISGILHHLAWEYRRQGKEEEERRFLRFALESYKRLYEIEPFDPHNVKLMYMIGELNRRLGEYNEAIRWFSLVVQDKKIMDSAMIRASREQWALACEEWKEQLGKSFPKLNQT</sequence>
<dbReference type="Pfam" id="PF09986">
    <property type="entry name" value="DUF2225"/>
    <property type="match status" value="1"/>
</dbReference>
<dbReference type="Gene3D" id="1.25.40.10">
    <property type="entry name" value="Tetratricopeptide repeat domain"/>
    <property type="match status" value="1"/>
</dbReference>
<dbReference type="SUPFAM" id="SSF48452">
    <property type="entry name" value="TPR-like"/>
    <property type="match status" value="1"/>
</dbReference>
<gene>
    <name evidence="1" type="ORF">B7C51_07030</name>
</gene>
<accession>A0A1V0UR78</accession>
<proteinExistence type="predicted"/>
<evidence type="ECO:0000313" key="2">
    <source>
        <dbReference type="Proteomes" id="UP000192727"/>
    </source>
</evidence>
<dbReference type="EMBL" id="CP020557">
    <property type="protein sequence ID" value="ARF67641.1"/>
    <property type="molecule type" value="Genomic_DNA"/>
</dbReference>
<dbReference type="Proteomes" id="UP000192727">
    <property type="component" value="Chromosome"/>
</dbReference>
<dbReference type="AlphaFoldDB" id="A0A1V0UR78"/>
<evidence type="ECO:0000313" key="1">
    <source>
        <dbReference type="EMBL" id="ARF67641.1"/>
    </source>
</evidence>
<dbReference type="InterPro" id="IPR018708">
    <property type="entry name" value="DUF2225"/>
</dbReference>
<protein>
    <recommendedName>
        <fullName evidence="3">DUF2225 domain-containing protein</fullName>
    </recommendedName>
</protein>
<dbReference type="RefSeq" id="WP_077995949.1">
    <property type="nucleotide sequence ID" value="NZ_CP019794.1"/>
</dbReference>
<name>A0A1V0UR78_9BACL</name>
<reference evidence="1 2" key="1">
    <citation type="submission" date="2017-03" db="EMBL/GenBank/DDBJ databases">
        <title>Paenibacillus larvae genome sequencing.</title>
        <authorList>
            <person name="Dingman D.W."/>
        </authorList>
    </citation>
    <scope>NUCLEOTIDE SEQUENCE [LARGE SCALE GENOMIC DNA]</scope>
    <source>
        <strain evidence="1 2">SAG 10367</strain>
    </source>
</reference>